<name>A0A267MMR8_9FIRM</name>
<dbReference type="GO" id="GO:0008413">
    <property type="term" value="F:8-oxo-7,8-dihydroguanosine triphosphate pyrophosphatase activity"/>
    <property type="evidence" value="ECO:0007669"/>
    <property type="project" value="InterPro"/>
</dbReference>
<keyword evidence="4" id="KW-0235">DNA replication</keyword>
<keyword evidence="5 13" id="KW-0479">Metal-binding</keyword>
<evidence type="ECO:0000256" key="8">
    <source>
        <dbReference type="ARBA" id="ARBA00022842"/>
    </source>
</evidence>
<dbReference type="InterPro" id="IPR000086">
    <property type="entry name" value="NUDIX_hydrolase_dom"/>
</dbReference>
<evidence type="ECO:0000256" key="3">
    <source>
        <dbReference type="ARBA" id="ARBA00022457"/>
    </source>
</evidence>
<dbReference type="InterPro" id="IPR003561">
    <property type="entry name" value="Mutator_MutT"/>
</dbReference>
<dbReference type="GO" id="GO:0046872">
    <property type="term" value="F:metal ion binding"/>
    <property type="evidence" value="ECO:0007669"/>
    <property type="project" value="UniProtKB-KW"/>
</dbReference>
<dbReference type="NCBIfam" id="TIGR00586">
    <property type="entry name" value="mutt"/>
    <property type="match status" value="1"/>
</dbReference>
<comment type="similarity">
    <text evidence="2">Belongs to the Nudix hydrolase family.</text>
</comment>
<protein>
    <recommendedName>
        <fullName evidence="11">8-oxo-dGTP diphosphatase</fullName>
        <ecNumber evidence="11">3.6.1.55</ecNumber>
    </recommendedName>
</protein>
<evidence type="ECO:0000256" key="12">
    <source>
        <dbReference type="PIRSR" id="PIRSR603561-1"/>
    </source>
</evidence>
<dbReference type="EC" id="3.6.1.55" evidence="11"/>
<dbReference type="CDD" id="cd03425">
    <property type="entry name" value="NUDIX_MutT_NudA_like"/>
    <property type="match status" value="1"/>
</dbReference>
<keyword evidence="9" id="KW-0234">DNA repair</keyword>
<dbReference type="PANTHER" id="PTHR47707:SF1">
    <property type="entry name" value="NUDIX HYDROLASE FAMILY PROTEIN"/>
    <property type="match status" value="1"/>
</dbReference>
<comment type="caution">
    <text evidence="15">The sequence shown here is derived from an EMBL/GenBank/DDBJ whole genome shotgun (WGS) entry which is preliminary data.</text>
</comment>
<evidence type="ECO:0000256" key="5">
    <source>
        <dbReference type="ARBA" id="ARBA00022723"/>
    </source>
</evidence>
<evidence type="ECO:0000256" key="4">
    <source>
        <dbReference type="ARBA" id="ARBA00022705"/>
    </source>
</evidence>
<evidence type="ECO:0000256" key="2">
    <source>
        <dbReference type="ARBA" id="ARBA00005582"/>
    </source>
</evidence>
<evidence type="ECO:0000256" key="9">
    <source>
        <dbReference type="ARBA" id="ARBA00023204"/>
    </source>
</evidence>
<dbReference type="PANTHER" id="PTHR47707">
    <property type="entry name" value="8-OXO-DGTP DIPHOSPHATASE"/>
    <property type="match status" value="1"/>
</dbReference>
<keyword evidence="3" id="KW-0515">Mutator protein</keyword>
<dbReference type="InterPro" id="IPR015797">
    <property type="entry name" value="NUDIX_hydrolase-like_dom_sf"/>
</dbReference>
<dbReference type="Pfam" id="PF14815">
    <property type="entry name" value="NUDIX_4"/>
    <property type="match status" value="1"/>
</dbReference>
<evidence type="ECO:0000256" key="6">
    <source>
        <dbReference type="ARBA" id="ARBA00022763"/>
    </source>
</evidence>
<dbReference type="GO" id="GO:0044715">
    <property type="term" value="F:8-oxo-dGDP phosphatase activity"/>
    <property type="evidence" value="ECO:0007669"/>
    <property type="project" value="TreeGrafter"/>
</dbReference>
<comment type="catalytic activity">
    <reaction evidence="10">
        <text>8-oxo-dGTP + H2O = 8-oxo-dGMP + diphosphate + H(+)</text>
        <dbReference type="Rhea" id="RHEA:31575"/>
        <dbReference type="ChEBI" id="CHEBI:15377"/>
        <dbReference type="ChEBI" id="CHEBI:15378"/>
        <dbReference type="ChEBI" id="CHEBI:33019"/>
        <dbReference type="ChEBI" id="CHEBI:63224"/>
        <dbReference type="ChEBI" id="CHEBI:77896"/>
        <dbReference type="EC" id="3.6.1.55"/>
    </reaction>
</comment>
<dbReference type="RefSeq" id="WP_095132222.1">
    <property type="nucleotide sequence ID" value="NZ_NIBG01000004.1"/>
</dbReference>
<evidence type="ECO:0000256" key="10">
    <source>
        <dbReference type="ARBA" id="ARBA00035861"/>
    </source>
</evidence>
<feature type="binding site" evidence="13">
    <location>
        <position position="55"/>
    </location>
    <ligand>
        <name>Mg(2+)</name>
        <dbReference type="ChEBI" id="CHEBI:18420"/>
    </ligand>
</feature>
<dbReference type="EMBL" id="NIBG01000004">
    <property type="protein sequence ID" value="PAB60040.1"/>
    <property type="molecule type" value="Genomic_DNA"/>
</dbReference>
<feature type="binding site" evidence="12">
    <location>
        <begin position="32"/>
        <end position="35"/>
    </location>
    <ligand>
        <name>8-oxo-dGTP</name>
        <dbReference type="ChEBI" id="CHEBI:77896"/>
    </ligand>
</feature>
<evidence type="ECO:0000259" key="14">
    <source>
        <dbReference type="PROSITE" id="PS51462"/>
    </source>
</evidence>
<dbReference type="PRINTS" id="PR00502">
    <property type="entry name" value="NUDIXFAMILY"/>
</dbReference>
<dbReference type="InterPro" id="IPR020476">
    <property type="entry name" value="Nudix_hydrolase"/>
</dbReference>
<comment type="cofactor">
    <cofactor evidence="1 13">
        <name>Mg(2+)</name>
        <dbReference type="ChEBI" id="CHEBI:18420"/>
    </cofactor>
</comment>
<evidence type="ECO:0000313" key="16">
    <source>
        <dbReference type="Proteomes" id="UP000216024"/>
    </source>
</evidence>
<sequence length="127" mass="15049">MIEVVAAIIRNDKNEILIAKRKEDKSLGGFWEFPGGKIEKGERDEESLIRELKEEMDIEIEVKSYFDENIHDYTDKKIKLKAYEAIIKNGNIKLKDHSEYVWCKEYELNKYKIAPADVKFVEKLMNY</sequence>
<feature type="binding site" evidence="12">
    <location>
        <position position="21"/>
    </location>
    <ligand>
        <name>8-oxo-dGTP</name>
        <dbReference type="ChEBI" id="CHEBI:77896"/>
    </ligand>
</feature>
<reference evidence="15 16" key="1">
    <citation type="submission" date="2017-06" db="EMBL/GenBank/DDBJ databases">
        <title>Draft genome sequence of anaerobic fermentative bacterium Anaeromicrobium sediminis DY2726D isolated from West Pacific Ocean sediments.</title>
        <authorList>
            <person name="Zeng X."/>
        </authorList>
    </citation>
    <scope>NUCLEOTIDE SEQUENCE [LARGE SCALE GENOMIC DNA]</scope>
    <source>
        <strain evidence="15 16">DY2726D</strain>
    </source>
</reference>
<dbReference type="Proteomes" id="UP000216024">
    <property type="component" value="Unassembled WGS sequence"/>
</dbReference>
<gene>
    <name evidence="15" type="ORF">CCE28_06600</name>
</gene>
<evidence type="ECO:0000256" key="7">
    <source>
        <dbReference type="ARBA" id="ARBA00022801"/>
    </source>
</evidence>
<evidence type="ECO:0000313" key="15">
    <source>
        <dbReference type="EMBL" id="PAB60040.1"/>
    </source>
</evidence>
<keyword evidence="6" id="KW-0227">DNA damage</keyword>
<dbReference type="AlphaFoldDB" id="A0A267MMR8"/>
<dbReference type="SUPFAM" id="SSF55811">
    <property type="entry name" value="Nudix"/>
    <property type="match status" value="1"/>
</dbReference>
<evidence type="ECO:0000256" key="13">
    <source>
        <dbReference type="PIRSR" id="PIRSR603561-2"/>
    </source>
</evidence>
<dbReference type="Gene3D" id="3.90.79.10">
    <property type="entry name" value="Nucleoside Triphosphate Pyrophosphohydrolase"/>
    <property type="match status" value="1"/>
</dbReference>
<dbReference type="GO" id="GO:0006281">
    <property type="term" value="P:DNA repair"/>
    <property type="evidence" value="ECO:0007669"/>
    <property type="project" value="UniProtKB-KW"/>
</dbReference>
<dbReference type="GO" id="GO:0035539">
    <property type="term" value="F:8-oxo-7,8-dihydrodeoxyguanosine triphosphate pyrophosphatase activity"/>
    <property type="evidence" value="ECO:0007669"/>
    <property type="project" value="UniProtKB-EC"/>
</dbReference>
<keyword evidence="16" id="KW-1185">Reference proteome</keyword>
<organism evidence="15 16">
    <name type="scientific">Anaeromicrobium sediminis</name>
    <dbReference type="NCBI Taxonomy" id="1478221"/>
    <lineage>
        <taxon>Bacteria</taxon>
        <taxon>Bacillati</taxon>
        <taxon>Bacillota</taxon>
        <taxon>Clostridia</taxon>
        <taxon>Peptostreptococcales</taxon>
        <taxon>Thermotaleaceae</taxon>
        <taxon>Anaeromicrobium</taxon>
    </lineage>
</organism>
<proteinExistence type="inferred from homology"/>
<dbReference type="OrthoDB" id="9810648at2"/>
<evidence type="ECO:0000256" key="11">
    <source>
        <dbReference type="ARBA" id="ARBA00038905"/>
    </source>
</evidence>
<feature type="binding site" evidence="13">
    <location>
        <position position="35"/>
    </location>
    <ligand>
        <name>Mg(2+)</name>
        <dbReference type="ChEBI" id="CHEBI:18420"/>
    </ligand>
</feature>
<accession>A0A267MMR8</accession>
<evidence type="ECO:0000256" key="1">
    <source>
        <dbReference type="ARBA" id="ARBA00001946"/>
    </source>
</evidence>
<dbReference type="GO" id="GO:0006260">
    <property type="term" value="P:DNA replication"/>
    <property type="evidence" value="ECO:0007669"/>
    <property type="project" value="UniProtKB-KW"/>
</dbReference>
<feature type="domain" description="Nudix hydrolase" evidence="14">
    <location>
        <begin position="1"/>
        <end position="126"/>
    </location>
</feature>
<dbReference type="GO" id="GO:0044716">
    <property type="term" value="F:8-oxo-GDP phosphatase activity"/>
    <property type="evidence" value="ECO:0007669"/>
    <property type="project" value="TreeGrafter"/>
</dbReference>
<keyword evidence="8 13" id="KW-0460">Magnesium</keyword>
<keyword evidence="7" id="KW-0378">Hydrolase</keyword>
<dbReference type="PROSITE" id="PS51462">
    <property type="entry name" value="NUDIX"/>
    <property type="match status" value="1"/>
</dbReference>
<dbReference type="InterPro" id="IPR047127">
    <property type="entry name" value="MutT-like"/>
</dbReference>
<dbReference type="InterPro" id="IPR029119">
    <property type="entry name" value="MutY_C"/>
</dbReference>